<dbReference type="EMBL" id="AOIP01000015">
    <property type="protein sequence ID" value="ELZ07616.1"/>
    <property type="molecule type" value="Genomic_DNA"/>
</dbReference>
<dbReference type="OrthoDB" id="193769at2157"/>
<protein>
    <recommendedName>
        <fullName evidence="4">Small CPxCG-related zinc finger protein</fullName>
    </recommendedName>
</protein>
<comment type="caution">
    <text evidence="2">The sequence shown here is derived from an EMBL/GenBank/DDBJ whole genome shotgun (WGS) entry which is preliminary data.</text>
</comment>
<evidence type="ECO:0000313" key="3">
    <source>
        <dbReference type="Proteomes" id="UP000011591"/>
    </source>
</evidence>
<name>M0B9N8_9EURY</name>
<dbReference type="PATRIC" id="fig|1227491.4.peg.1271"/>
<accession>M0B9N8</accession>
<dbReference type="RefSeq" id="WP_006664744.1">
    <property type="nucleotide sequence ID" value="NZ_AOIP01000015.1"/>
</dbReference>
<evidence type="ECO:0008006" key="4">
    <source>
        <dbReference type="Google" id="ProtNLM"/>
    </source>
</evidence>
<sequence>MSDDADDSAHGGDGGDDTNHPERLDQCKLPRCPRCGTPIAQRTMIGPGEAVAGPCGCRVAPNVGTRSDSDPD</sequence>
<evidence type="ECO:0000313" key="2">
    <source>
        <dbReference type="EMBL" id="ELZ07616.1"/>
    </source>
</evidence>
<reference evidence="2 3" key="1">
    <citation type="journal article" date="2014" name="PLoS Genet.">
        <title>Phylogenetically driven sequencing of extremely halophilic archaea reveals strategies for static and dynamic osmo-response.</title>
        <authorList>
            <person name="Becker E.A."/>
            <person name="Seitzer P.M."/>
            <person name="Tritt A."/>
            <person name="Larsen D."/>
            <person name="Krusor M."/>
            <person name="Yao A.I."/>
            <person name="Wu D."/>
            <person name="Madern D."/>
            <person name="Eisen J.A."/>
            <person name="Darling A.E."/>
            <person name="Facciotti M.T."/>
        </authorList>
    </citation>
    <scope>NUCLEOTIDE SEQUENCE [LARGE SCALE GENOMIC DNA]</scope>
    <source>
        <strain evidence="2 3">DSM 13077</strain>
    </source>
</reference>
<dbReference type="Proteomes" id="UP000011591">
    <property type="component" value="Unassembled WGS sequence"/>
</dbReference>
<feature type="region of interest" description="Disordered" evidence="1">
    <location>
        <begin position="1"/>
        <end position="27"/>
    </location>
</feature>
<proteinExistence type="predicted"/>
<evidence type="ECO:0000256" key="1">
    <source>
        <dbReference type="SAM" id="MobiDB-lite"/>
    </source>
</evidence>
<keyword evidence="3" id="KW-1185">Reference proteome</keyword>
<gene>
    <name evidence="2" type="ORF">C480_06161</name>
</gene>
<feature type="compositionally biased region" description="Basic and acidic residues" evidence="1">
    <location>
        <begin position="17"/>
        <end position="27"/>
    </location>
</feature>
<organism evidence="2 3">
    <name type="scientific">Natrialba aegyptia DSM 13077</name>
    <dbReference type="NCBI Taxonomy" id="1227491"/>
    <lineage>
        <taxon>Archaea</taxon>
        <taxon>Methanobacteriati</taxon>
        <taxon>Methanobacteriota</taxon>
        <taxon>Stenosarchaea group</taxon>
        <taxon>Halobacteria</taxon>
        <taxon>Halobacteriales</taxon>
        <taxon>Natrialbaceae</taxon>
        <taxon>Natrialba</taxon>
    </lineage>
</organism>
<dbReference type="AlphaFoldDB" id="M0B9N8"/>